<feature type="transmembrane region" description="Helical" evidence="1">
    <location>
        <begin position="201"/>
        <end position="222"/>
    </location>
</feature>
<protein>
    <recommendedName>
        <fullName evidence="4">G-protein coupled receptors family 1 profile domain-containing protein</fullName>
    </recommendedName>
</protein>
<dbReference type="Proteomes" id="UP000054107">
    <property type="component" value="Unassembled WGS sequence"/>
</dbReference>
<keyword evidence="1" id="KW-1133">Transmembrane helix</keyword>
<organism evidence="2 3">
    <name type="scientific">Parasitella parasitica</name>
    <dbReference type="NCBI Taxonomy" id="35722"/>
    <lineage>
        <taxon>Eukaryota</taxon>
        <taxon>Fungi</taxon>
        <taxon>Fungi incertae sedis</taxon>
        <taxon>Mucoromycota</taxon>
        <taxon>Mucoromycotina</taxon>
        <taxon>Mucoromycetes</taxon>
        <taxon>Mucorales</taxon>
        <taxon>Mucorineae</taxon>
        <taxon>Mucoraceae</taxon>
        <taxon>Parasitella</taxon>
    </lineage>
</organism>
<keyword evidence="3" id="KW-1185">Reference proteome</keyword>
<dbReference type="PANTHER" id="PTHR38848:SF3">
    <property type="entry name" value="G-PROTEIN COUPLED RECEPTORS FAMILY 3 PROFILE DOMAIN-CONTAINING PROTEIN"/>
    <property type="match status" value="1"/>
</dbReference>
<evidence type="ECO:0000313" key="2">
    <source>
        <dbReference type="EMBL" id="CEP15227.1"/>
    </source>
</evidence>
<sequence>MYSPDQWEILAEVNSVTCITIVSLIFGRKIASIDGPIHYVRGLLLVLYGLGWAFNLIACMLTSTNNGNFISCVLTNFNCTLIYTAAKAVLYLYFIEKIHIISVPKSTRFRSPLYLINLGLMLPHIAIILLQIMFRVNVVSNEYPFHCTVGFDLPASAVALCYDVFISLLYIAIFIKFYCFPNTAQQTAHQSSSLHMMAKRNAIAAITALITSATNFILMICLNGHERGLVASSVSALSITIICMVIHWGKMLQRQTEATANLIFTTVTTHPAELQLNEKALQRVNGDKPVRLEIKQHQEVVILTELNNRV</sequence>
<evidence type="ECO:0000313" key="3">
    <source>
        <dbReference type="Proteomes" id="UP000054107"/>
    </source>
</evidence>
<feature type="transmembrane region" description="Helical" evidence="1">
    <location>
        <begin position="228"/>
        <end position="248"/>
    </location>
</feature>
<name>A0A0B7NIP3_9FUNG</name>
<accession>A0A0B7NIP3</accession>
<dbReference type="PANTHER" id="PTHR38848">
    <property type="entry name" value="G-PROTEIN COUPLED RECEPTORS FAMILY 3 PROFILE DOMAIN-CONTAINING PROTEIN"/>
    <property type="match status" value="1"/>
</dbReference>
<feature type="transmembrane region" description="Helical" evidence="1">
    <location>
        <begin position="6"/>
        <end position="27"/>
    </location>
</feature>
<dbReference type="AlphaFoldDB" id="A0A0B7NIP3"/>
<dbReference type="OrthoDB" id="3210850at2759"/>
<gene>
    <name evidence="2" type="primary">PARPA_09432.1 scaffold 36645</name>
</gene>
<keyword evidence="1" id="KW-0472">Membrane</keyword>
<evidence type="ECO:0008006" key="4">
    <source>
        <dbReference type="Google" id="ProtNLM"/>
    </source>
</evidence>
<feature type="transmembrane region" description="Helical" evidence="1">
    <location>
        <begin position="114"/>
        <end position="134"/>
    </location>
</feature>
<keyword evidence="1" id="KW-0812">Transmembrane</keyword>
<feature type="transmembrane region" description="Helical" evidence="1">
    <location>
        <begin position="39"/>
        <end position="63"/>
    </location>
</feature>
<feature type="transmembrane region" description="Helical" evidence="1">
    <location>
        <begin position="154"/>
        <end position="180"/>
    </location>
</feature>
<feature type="transmembrane region" description="Helical" evidence="1">
    <location>
        <begin position="75"/>
        <end position="94"/>
    </location>
</feature>
<reference evidence="2 3" key="1">
    <citation type="submission" date="2014-09" db="EMBL/GenBank/DDBJ databases">
        <authorList>
            <person name="Ellenberger Sabrina"/>
        </authorList>
    </citation>
    <scope>NUCLEOTIDE SEQUENCE [LARGE SCALE GENOMIC DNA]</scope>
    <source>
        <strain evidence="2 3">CBS 412.66</strain>
    </source>
</reference>
<dbReference type="EMBL" id="LN732021">
    <property type="protein sequence ID" value="CEP15227.1"/>
    <property type="molecule type" value="Genomic_DNA"/>
</dbReference>
<evidence type="ECO:0000256" key="1">
    <source>
        <dbReference type="SAM" id="Phobius"/>
    </source>
</evidence>
<proteinExistence type="predicted"/>